<dbReference type="Gene3D" id="3.30.50.10">
    <property type="entry name" value="Erythroid Transcription Factor GATA-1, subunit A"/>
    <property type="match status" value="1"/>
</dbReference>
<keyword evidence="2 3" id="KW-0862">Zinc</keyword>
<reference evidence="4" key="1">
    <citation type="submission" date="2022-08" db="EMBL/GenBank/DDBJ databases">
        <authorList>
            <person name="Volokhov D.V."/>
            <person name="Furtak V.A."/>
            <person name="Zagorodnyaya T.A."/>
        </authorList>
    </citation>
    <scope>NUCLEOTIDE SEQUENCE</scope>
    <source>
        <strain evidence="4">CSL10203-ORH2</strain>
    </source>
</reference>
<gene>
    <name evidence="3 4" type="primary">yacG</name>
    <name evidence="4" type="ORF">NXS09_07685</name>
</gene>
<organism evidence="4 5">
    <name type="scientific">Neisseria montereyensis</name>
    <dbReference type="NCBI Taxonomy" id="2973938"/>
    <lineage>
        <taxon>Bacteria</taxon>
        <taxon>Pseudomonadati</taxon>
        <taxon>Pseudomonadota</taxon>
        <taxon>Betaproteobacteria</taxon>
        <taxon>Neisseriales</taxon>
        <taxon>Neisseriaceae</taxon>
        <taxon>Neisseria</taxon>
    </lineage>
</organism>
<dbReference type="InterPro" id="IPR013088">
    <property type="entry name" value="Znf_NHR/GATA"/>
</dbReference>
<comment type="caution">
    <text evidence="4">The sequence shown here is derived from an EMBL/GenBank/DDBJ whole genome shotgun (WGS) entry which is preliminary data.</text>
</comment>
<comment type="function">
    <text evidence="3">Inhibits all the catalytic activities of DNA gyrase by preventing its interaction with DNA. Acts by binding directly to the C-terminal domain of GyrB, which probably disrupts DNA binding by the gyrase.</text>
</comment>
<name>A0ABT2FEL6_9NEIS</name>
<evidence type="ECO:0000256" key="2">
    <source>
        <dbReference type="ARBA" id="ARBA00022833"/>
    </source>
</evidence>
<dbReference type="SUPFAM" id="SSF57716">
    <property type="entry name" value="Glucocorticoid receptor-like (DNA-binding domain)"/>
    <property type="match status" value="1"/>
</dbReference>
<protein>
    <recommendedName>
        <fullName evidence="3">DNA gyrase inhibitor YacG</fullName>
    </recommendedName>
</protein>
<keyword evidence="5" id="KW-1185">Reference proteome</keyword>
<comment type="subunit">
    <text evidence="3">Interacts with GyrB.</text>
</comment>
<keyword evidence="1 3" id="KW-0479">Metal-binding</keyword>
<evidence type="ECO:0000313" key="5">
    <source>
        <dbReference type="Proteomes" id="UP001166947"/>
    </source>
</evidence>
<sequence length="62" mass="7402">MDRQKMKVTCPTCRKQTEWHPDNPFRPFCSERCKLIDLGAWVDEKFAIEAQEDLQDLSPYQQ</sequence>
<evidence type="ECO:0000256" key="1">
    <source>
        <dbReference type="ARBA" id="ARBA00022723"/>
    </source>
</evidence>
<evidence type="ECO:0000256" key="3">
    <source>
        <dbReference type="HAMAP-Rule" id="MF_00649"/>
    </source>
</evidence>
<dbReference type="NCBIfam" id="NF001638">
    <property type="entry name" value="PRK00418.1"/>
    <property type="match status" value="1"/>
</dbReference>
<reference evidence="4" key="2">
    <citation type="journal article" date="2023" name="Curr. Microbiol.">
        <title>Neisseria montereyensis sp. nov., Isolated from Oropharynx of California Sea Lion (Zalophus californianus): Genomic, Phylogenetic, and Phenotypic Study.</title>
        <authorList>
            <person name="Volokhov D.V."/>
            <person name="Zagorodnyaya T.A."/>
            <person name="Furtak V.A."/>
            <person name="Nattanmai G."/>
            <person name="Randall L."/>
            <person name="Jose S."/>
            <person name="Gao Y."/>
            <person name="Gulland F.M."/>
            <person name="Eisenberg T."/>
            <person name="Delmonte P."/>
            <person name="Blom J."/>
            <person name="Mitchell K.K."/>
        </authorList>
    </citation>
    <scope>NUCLEOTIDE SEQUENCE</scope>
    <source>
        <strain evidence="4">CSL10203-ORH2</strain>
    </source>
</reference>
<dbReference type="PANTHER" id="PTHR36150">
    <property type="entry name" value="DNA GYRASE INHIBITOR YACG"/>
    <property type="match status" value="1"/>
</dbReference>
<feature type="binding site" evidence="3">
    <location>
        <position position="10"/>
    </location>
    <ligand>
        <name>Zn(2+)</name>
        <dbReference type="ChEBI" id="CHEBI:29105"/>
    </ligand>
</feature>
<dbReference type="InterPro" id="IPR005584">
    <property type="entry name" value="DNA_gyrase_inhibitor_YacG"/>
</dbReference>
<evidence type="ECO:0000313" key="4">
    <source>
        <dbReference type="EMBL" id="MCS4534179.1"/>
    </source>
</evidence>
<comment type="similarity">
    <text evidence="3">Belongs to the DNA gyrase inhibitor YacG family.</text>
</comment>
<dbReference type="PANTHER" id="PTHR36150:SF1">
    <property type="entry name" value="DNA GYRASE INHIBITOR YACG"/>
    <property type="match status" value="1"/>
</dbReference>
<accession>A0ABT2FEL6</accession>
<dbReference type="Proteomes" id="UP001166947">
    <property type="component" value="Unassembled WGS sequence"/>
</dbReference>
<dbReference type="EMBL" id="JANUXW010000006">
    <property type="protein sequence ID" value="MCS4534179.1"/>
    <property type="molecule type" value="Genomic_DNA"/>
</dbReference>
<feature type="binding site" evidence="3">
    <location>
        <position position="33"/>
    </location>
    <ligand>
        <name>Zn(2+)</name>
        <dbReference type="ChEBI" id="CHEBI:29105"/>
    </ligand>
</feature>
<proteinExistence type="inferred from homology"/>
<dbReference type="Pfam" id="PF03884">
    <property type="entry name" value="YacG"/>
    <property type="match status" value="1"/>
</dbReference>
<comment type="cofactor">
    <cofactor evidence="3">
        <name>Zn(2+)</name>
        <dbReference type="ChEBI" id="CHEBI:29105"/>
    </cofactor>
    <text evidence="3">Binds 1 zinc ion.</text>
</comment>
<dbReference type="HAMAP" id="MF_00649">
    <property type="entry name" value="DNA_gyrase_inhibitor_YacG"/>
    <property type="match status" value="1"/>
</dbReference>
<feature type="binding site" evidence="3">
    <location>
        <position position="13"/>
    </location>
    <ligand>
        <name>Zn(2+)</name>
        <dbReference type="ChEBI" id="CHEBI:29105"/>
    </ligand>
</feature>
<dbReference type="RefSeq" id="WP_259291968.1">
    <property type="nucleotide sequence ID" value="NZ_JANUXW010000006.1"/>
</dbReference>
<feature type="binding site" evidence="3">
    <location>
        <position position="29"/>
    </location>
    <ligand>
        <name>Zn(2+)</name>
        <dbReference type="ChEBI" id="CHEBI:29105"/>
    </ligand>
</feature>